<dbReference type="PROSITE" id="PS50873">
    <property type="entry name" value="PEROXIDASE_4"/>
    <property type="match status" value="1"/>
</dbReference>
<feature type="domain" description="Plant heme peroxidase family profile" evidence="7">
    <location>
        <begin position="133"/>
        <end position="211"/>
    </location>
</feature>
<protein>
    <recommendedName>
        <fullName evidence="6">Peroxidase</fullName>
        <ecNumber evidence="6">1.11.1.-</ecNumber>
    </recommendedName>
</protein>
<evidence type="ECO:0000256" key="4">
    <source>
        <dbReference type="ARBA" id="ARBA00022617"/>
    </source>
</evidence>
<evidence type="ECO:0000259" key="7">
    <source>
        <dbReference type="PROSITE" id="PS50873"/>
    </source>
</evidence>
<evidence type="ECO:0000256" key="3">
    <source>
        <dbReference type="ARBA" id="ARBA00022559"/>
    </source>
</evidence>
<dbReference type="OrthoDB" id="5985073at2759"/>
<comment type="similarity">
    <text evidence="2">Belongs to the peroxidase family. Cytochrome c peroxidase subfamily.</text>
</comment>
<dbReference type="InterPro" id="IPR002016">
    <property type="entry name" value="Haem_peroxidase"/>
</dbReference>
<evidence type="ECO:0000256" key="6">
    <source>
        <dbReference type="RuleBase" id="RU363051"/>
    </source>
</evidence>
<dbReference type="PRINTS" id="PR00459">
    <property type="entry name" value="ASPEROXIDASE"/>
</dbReference>
<dbReference type="PANTHER" id="PTHR31356">
    <property type="entry name" value="THYLAKOID LUMENAL 29 KDA PROTEIN, CHLOROPLASTIC-RELATED"/>
    <property type="match status" value="1"/>
</dbReference>
<evidence type="ECO:0000256" key="5">
    <source>
        <dbReference type="ARBA" id="ARBA00023002"/>
    </source>
</evidence>
<dbReference type="EMBL" id="KB706696">
    <property type="protein sequence ID" value="EMR66169.1"/>
    <property type="molecule type" value="Genomic_DNA"/>
</dbReference>
<keyword evidence="4" id="KW-0349">Heme</keyword>
<dbReference type="GO" id="GO:0020037">
    <property type="term" value="F:heme binding"/>
    <property type="evidence" value="ECO:0007669"/>
    <property type="project" value="UniProtKB-UniRule"/>
</dbReference>
<evidence type="ECO:0000313" key="8">
    <source>
        <dbReference type="EMBL" id="EMR66169.1"/>
    </source>
</evidence>
<dbReference type="InterPro" id="IPR002207">
    <property type="entry name" value="Peroxidase_I"/>
</dbReference>
<dbReference type="GO" id="GO:0034599">
    <property type="term" value="P:cellular response to oxidative stress"/>
    <property type="evidence" value="ECO:0007669"/>
    <property type="project" value="InterPro"/>
</dbReference>
<dbReference type="GO" id="GO:0004601">
    <property type="term" value="F:peroxidase activity"/>
    <property type="evidence" value="ECO:0007669"/>
    <property type="project" value="UniProtKB-KW"/>
</dbReference>
<dbReference type="PANTHER" id="PTHR31356:SF53">
    <property type="entry name" value="HEME PEROXIDASE"/>
    <property type="match status" value="1"/>
</dbReference>
<dbReference type="Pfam" id="PF00141">
    <property type="entry name" value="peroxidase"/>
    <property type="match status" value="1"/>
</dbReference>
<accession>M7SIM6</accession>
<dbReference type="GO" id="GO:0046872">
    <property type="term" value="F:metal ion binding"/>
    <property type="evidence" value="ECO:0007669"/>
    <property type="project" value="UniProtKB-UniRule"/>
</dbReference>
<keyword evidence="5 6" id="KW-0560">Oxidoreductase</keyword>
<keyword evidence="4" id="KW-0479">Metal-binding</keyword>
<dbReference type="eggNOG" id="ENOG502QUVG">
    <property type="taxonomic scope" value="Eukaryota"/>
</dbReference>
<dbReference type="SUPFAM" id="SSF48113">
    <property type="entry name" value="Heme-dependent peroxidases"/>
    <property type="match status" value="1"/>
</dbReference>
<dbReference type="GO" id="GO:0042744">
    <property type="term" value="P:hydrogen peroxide catabolic process"/>
    <property type="evidence" value="ECO:0007669"/>
    <property type="project" value="TreeGrafter"/>
</dbReference>
<dbReference type="GO" id="GO:0000302">
    <property type="term" value="P:response to reactive oxygen species"/>
    <property type="evidence" value="ECO:0007669"/>
    <property type="project" value="TreeGrafter"/>
</dbReference>
<dbReference type="PRINTS" id="PR00458">
    <property type="entry name" value="PEROXIDASE"/>
</dbReference>
<dbReference type="InterPro" id="IPR010255">
    <property type="entry name" value="Haem_peroxidase_sf"/>
</dbReference>
<dbReference type="HOGENOM" id="CLU_004824_4_0_1"/>
<comment type="function">
    <text evidence="1">Destroys radicals which are normally produced within the cells and which are toxic to biological systems.</text>
</comment>
<dbReference type="Proteomes" id="UP000012174">
    <property type="component" value="Unassembled WGS sequence"/>
</dbReference>
<dbReference type="InterPro" id="IPR044831">
    <property type="entry name" value="Ccp1-like"/>
</dbReference>
<name>M7SIM6_EUTLA</name>
<dbReference type="AlphaFoldDB" id="M7SIM6"/>
<gene>
    <name evidence="8" type="ORF">UCREL1_6792</name>
</gene>
<dbReference type="EC" id="1.11.1.-" evidence="6"/>
<evidence type="ECO:0000256" key="1">
    <source>
        <dbReference type="ARBA" id="ARBA00003917"/>
    </source>
</evidence>
<sequence>MSLASGIQRAALVATGLLPHHSVAAFYYPDPQTSLLEHILVDNWGAYASNFSSAITPCTRYVTELGDAALNSGRTSAAQWIRVGFHDFTTADVAAGTGGMDASIGWETFRSDNNGPAFNDSFLFWRPFVNEHVSMADMVAMGSVMSLNVCGGQRIPFRPGRIDATGPDSNEAVPAPEMGLDETLEIFSKAGFNTADAIGLTACGHTMGSVHHEGFPNVSPESAVTPNNTNGGVDFDTTRGAFDPKVVYEYIDNAGARGGPLVTSFNVTARSDLRLYEADNNETMKALYDQGDGFQNTCVDLLTRMVDTVPTGVTLGKPLSPMTIKPINVTYDLDDGSNVSLSGRIRVLSSVGGPNATNVIMTLSNGFSTDLTPEAETGSSVFGGDPSGVPNQAQGVTTYFPFAVVVADVGDAHNFTVSGDGIESQTFPIQSPDTFIVPSRTIISGTTVSVTVAHAIDGPAFVGGPVVRVAAPVAQLGTLGPKIVSQDVELSAVEKGAETGGFVLWQGTMDVQDLVTGGVSIKILGADDSALDTLLISAGDAGW</sequence>
<keyword evidence="9" id="KW-1185">Reference proteome</keyword>
<proteinExistence type="inferred from homology"/>
<evidence type="ECO:0000256" key="2">
    <source>
        <dbReference type="ARBA" id="ARBA00005997"/>
    </source>
</evidence>
<dbReference type="OMA" id="NWGAYAS"/>
<organism evidence="8 9">
    <name type="scientific">Eutypa lata (strain UCR-EL1)</name>
    <name type="common">Grapevine dieback disease fungus</name>
    <name type="synonym">Eutypa armeniacae</name>
    <dbReference type="NCBI Taxonomy" id="1287681"/>
    <lineage>
        <taxon>Eukaryota</taxon>
        <taxon>Fungi</taxon>
        <taxon>Dikarya</taxon>
        <taxon>Ascomycota</taxon>
        <taxon>Pezizomycotina</taxon>
        <taxon>Sordariomycetes</taxon>
        <taxon>Xylariomycetidae</taxon>
        <taxon>Xylariales</taxon>
        <taxon>Diatrypaceae</taxon>
        <taxon>Eutypa</taxon>
    </lineage>
</organism>
<dbReference type="KEGG" id="ela:UCREL1_6792"/>
<reference evidence="9" key="1">
    <citation type="journal article" date="2013" name="Genome Announc.">
        <title>Draft genome sequence of the grapevine dieback fungus Eutypa lata UCR-EL1.</title>
        <authorList>
            <person name="Blanco-Ulate B."/>
            <person name="Rolshausen P.E."/>
            <person name="Cantu D."/>
        </authorList>
    </citation>
    <scope>NUCLEOTIDE SEQUENCE [LARGE SCALE GENOMIC DNA]</scope>
    <source>
        <strain evidence="9">UCR-EL1</strain>
    </source>
</reference>
<keyword evidence="3 6" id="KW-0575">Peroxidase</keyword>
<keyword evidence="4" id="KW-0408">Iron</keyword>
<dbReference type="Gene3D" id="1.10.520.10">
    <property type="match status" value="1"/>
</dbReference>
<evidence type="ECO:0000313" key="9">
    <source>
        <dbReference type="Proteomes" id="UP000012174"/>
    </source>
</evidence>